<evidence type="ECO:0000256" key="2">
    <source>
        <dbReference type="ARBA" id="ARBA00023125"/>
    </source>
</evidence>
<dbReference type="Gene3D" id="1.10.260.40">
    <property type="entry name" value="lambda repressor-like DNA-binding domains"/>
    <property type="match status" value="1"/>
</dbReference>
<dbReference type="PROSITE" id="PS50932">
    <property type="entry name" value="HTH_LACI_2"/>
    <property type="match status" value="1"/>
</dbReference>
<dbReference type="InterPro" id="IPR028082">
    <property type="entry name" value="Peripla_BP_I"/>
</dbReference>
<gene>
    <name evidence="5" type="ORF">HII30_18865</name>
</gene>
<sequence length="350" mass="39276">MSRKVSIQSLADQLGLSKYAVSRALSGKPGVSEATRTRVLELARSMGYGKMMAAEPKVSLNRASTNAFSQFVLICMNQQNRVETNYWQRVLSGVITAAGEREWHHAIVSPSLEHRNDSMSPEETIAPYLDWSQCVGIIVMGSFPYTVLQMLAQTGHHLILVDHQEPLLHCDTIGHDNLEAGRTAVRYLQSRQCHHIGFITDDGRSASFTQRRIGIRLAAEDESSFQPVQLLEWEIPYERGSWSADLLERLNRIPVHERPTAWIGANDDIALEWMRTLQDNGYDIPDDCRIMGMDNVMASSNSSPPLSTIHLSKEEMGHRAIESLARRIDRPGTPKETVMLSTKLLPRDSA</sequence>
<evidence type="ECO:0000313" key="5">
    <source>
        <dbReference type="EMBL" id="NMO97828.1"/>
    </source>
</evidence>
<dbReference type="PANTHER" id="PTHR30146">
    <property type="entry name" value="LACI-RELATED TRANSCRIPTIONAL REPRESSOR"/>
    <property type="match status" value="1"/>
</dbReference>
<accession>A0A848M9C9</accession>
<organism evidence="5 6">
    <name type="scientific">Paenibacillus lemnae</name>
    <dbReference type="NCBI Taxonomy" id="1330551"/>
    <lineage>
        <taxon>Bacteria</taxon>
        <taxon>Bacillati</taxon>
        <taxon>Bacillota</taxon>
        <taxon>Bacilli</taxon>
        <taxon>Bacillales</taxon>
        <taxon>Paenibacillaceae</taxon>
        <taxon>Paenibacillus</taxon>
    </lineage>
</organism>
<dbReference type="SUPFAM" id="SSF53822">
    <property type="entry name" value="Periplasmic binding protein-like I"/>
    <property type="match status" value="1"/>
</dbReference>
<comment type="caution">
    <text evidence="5">The sequence shown here is derived from an EMBL/GenBank/DDBJ whole genome shotgun (WGS) entry which is preliminary data.</text>
</comment>
<dbReference type="CDD" id="cd01392">
    <property type="entry name" value="HTH_LacI"/>
    <property type="match status" value="1"/>
</dbReference>
<keyword evidence="6" id="KW-1185">Reference proteome</keyword>
<dbReference type="PANTHER" id="PTHR30146:SF109">
    <property type="entry name" value="HTH-TYPE TRANSCRIPTIONAL REGULATOR GALS"/>
    <property type="match status" value="1"/>
</dbReference>
<dbReference type="AlphaFoldDB" id="A0A848M9C9"/>
<feature type="domain" description="HTH lacI-type" evidence="4">
    <location>
        <begin position="5"/>
        <end position="59"/>
    </location>
</feature>
<protein>
    <submittedName>
        <fullName evidence="5">LacI family transcriptional regulator</fullName>
    </submittedName>
</protein>
<dbReference type="InterPro" id="IPR000843">
    <property type="entry name" value="HTH_LacI"/>
</dbReference>
<dbReference type="Pfam" id="PF13377">
    <property type="entry name" value="Peripla_BP_3"/>
    <property type="match status" value="1"/>
</dbReference>
<reference evidence="5 6" key="1">
    <citation type="submission" date="2020-04" db="EMBL/GenBank/DDBJ databases">
        <title>Paenibacillus algicola sp. nov., a novel marine bacterium producing alginate lyase.</title>
        <authorList>
            <person name="Huang H."/>
        </authorList>
    </citation>
    <scope>NUCLEOTIDE SEQUENCE [LARGE SCALE GENOMIC DNA]</scope>
    <source>
        <strain evidence="5 6">L7-75</strain>
    </source>
</reference>
<dbReference type="Gene3D" id="3.40.50.2300">
    <property type="match status" value="2"/>
</dbReference>
<evidence type="ECO:0000313" key="6">
    <source>
        <dbReference type="Proteomes" id="UP000565468"/>
    </source>
</evidence>
<dbReference type="GO" id="GO:0000976">
    <property type="term" value="F:transcription cis-regulatory region binding"/>
    <property type="evidence" value="ECO:0007669"/>
    <property type="project" value="TreeGrafter"/>
</dbReference>
<dbReference type="SMART" id="SM00354">
    <property type="entry name" value="HTH_LACI"/>
    <property type="match status" value="1"/>
</dbReference>
<dbReference type="GO" id="GO:0003700">
    <property type="term" value="F:DNA-binding transcription factor activity"/>
    <property type="evidence" value="ECO:0007669"/>
    <property type="project" value="TreeGrafter"/>
</dbReference>
<evidence type="ECO:0000259" key="4">
    <source>
        <dbReference type="PROSITE" id="PS50932"/>
    </source>
</evidence>
<dbReference type="InterPro" id="IPR046335">
    <property type="entry name" value="LacI/GalR-like_sensor"/>
</dbReference>
<dbReference type="InterPro" id="IPR010982">
    <property type="entry name" value="Lambda_DNA-bd_dom_sf"/>
</dbReference>
<name>A0A848M9C9_PAELE</name>
<evidence type="ECO:0000256" key="3">
    <source>
        <dbReference type="ARBA" id="ARBA00023163"/>
    </source>
</evidence>
<dbReference type="Proteomes" id="UP000565468">
    <property type="component" value="Unassembled WGS sequence"/>
</dbReference>
<proteinExistence type="predicted"/>
<dbReference type="SUPFAM" id="SSF47413">
    <property type="entry name" value="lambda repressor-like DNA-binding domains"/>
    <property type="match status" value="1"/>
</dbReference>
<dbReference type="EMBL" id="JABBPN010000023">
    <property type="protein sequence ID" value="NMO97828.1"/>
    <property type="molecule type" value="Genomic_DNA"/>
</dbReference>
<keyword evidence="2" id="KW-0238">DNA-binding</keyword>
<evidence type="ECO:0000256" key="1">
    <source>
        <dbReference type="ARBA" id="ARBA00023015"/>
    </source>
</evidence>
<keyword evidence="1" id="KW-0805">Transcription regulation</keyword>
<dbReference type="Pfam" id="PF00356">
    <property type="entry name" value="LacI"/>
    <property type="match status" value="1"/>
</dbReference>
<dbReference type="RefSeq" id="WP_169506600.1">
    <property type="nucleotide sequence ID" value="NZ_JABBPN010000023.1"/>
</dbReference>
<keyword evidence="3" id="KW-0804">Transcription</keyword>